<evidence type="ECO:0000313" key="2">
    <source>
        <dbReference type="EMBL" id="RMS55944.1"/>
    </source>
</evidence>
<dbReference type="Proteomes" id="UP000270834">
    <property type="component" value="Unassembled WGS sequence"/>
</dbReference>
<accession>A0A3M5E3B5</accession>
<dbReference type="AlphaFoldDB" id="A0A3M5E3B5"/>
<reference evidence="2 3" key="1">
    <citation type="submission" date="2018-08" db="EMBL/GenBank/DDBJ databases">
        <title>Recombination of ecologically and evolutionarily significant loci maintains genetic cohesion in the Pseudomonas syringae species complex.</title>
        <authorList>
            <person name="Dillon M."/>
            <person name="Thakur S."/>
            <person name="Almeida R.N.D."/>
            <person name="Weir B.S."/>
            <person name="Guttman D.S."/>
        </authorList>
    </citation>
    <scope>NUCLEOTIDE SEQUENCE [LARGE SCALE GENOMIC DNA]</scope>
    <source>
        <strain evidence="2 3">ICMP 7846</strain>
    </source>
</reference>
<organism evidence="2 3">
    <name type="scientific">Pseudomonas aeruginosa</name>
    <dbReference type="NCBI Taxonomy" id="287"/>
    <lineage>
        <taxon>Bacteria</taxon>
        <taxon>Pseudomonadati</taxon>
        <taxon>Pseudomonadota</taxon>
        <taxon>Gammaproteobacteria</taxon>
        <taxon>Pseudomonadales</taxon>
        <taxon>Pseudomonadaceae</taxon>
        <taxon>Pseudomonas</taxon>
    </lineage>
</organism>
<dbReference type="EMBL" id="RBSQ01000529">
    <property type="protein sequence ID" value="RMS55944.1"/>
    <property type="molecule type" value="Genomic_DNA"/>
</dbReference>
<protein>
    <submittedName>
        <fullName evidence="2">Uncharacterized protein</fullName>
    </submittedName>
</protein>
<feature type="region of interest" description="Disordered" evidence="1">
    <location>
        <begin position="54"/>
        <end position="79"/>
    </location>
</feature>
<gene>
    <name evidence="2" type="ORF">ALP65_04652</name>
</gene>
<evidence type="ECO:0000256" key="1">
    <source>
        <dbReference type="SAM" id="MobiDB-lite"/>
    </source>
</evidence>
<comment type="caution">
    <text evidence="2">The sequence shown here is derived from an EMBL/GenBank/DDBJ whole genome shotgun (WGS) entry which is preliminary data.</text>
</comment>
<name>A0A3M5E3B5_PSEAI</name>
<proteinExistence type="predicted"/>
<evidence type="ECO:0000313" key="3">
    <source>
        <dbReference type="Proteomes" id="UP000270834"/>
    </source>
</evidence>
<feature type="region of interest" description="Disordered" evidence="1">
    <location>
        <begin position="242"/>
        <end position="304"/>
    </location>
</feature>
<sequence>MRPQVLLGLLAHAALDPLVDPQAIGFLALAGEVLQRRVDGQAITAAIGQAALGERQHPRPAQAGELGGGGDGGRRDAEQRHEQALLGAVVLVRCVPDGAAATQHLEHRAHVLALDGGGIEVVPLAATALDVVEHRVVVLTVHAVDGVHLAEQRRADLQGGEMQGHEDHPLALRLGLAQMLQAFYMGKTGQARLRPPPAHGHLEEGDAAGGEVLLQQTLAFGGRLFRKAQFEVARGNLAARADQAVHQRPQATAEHQQDGIRQLHHQPEQSQAEPERPVAGMEESAGETGAIHGRFRRRSKPAILPCPPSRRDAALPIDAAPAICHACGHPAFSL</sequence>